<keyword evidence="1" id="KW-0805">Transcription regulation</keyword>
<protein>
    <submittedName>
        <fullName evidence="6">IclR family transcriptional regulator</fullName>
    </submittedName>
</protein>
<evidence type="ECO:0000256" key="1">
    <source>
        <dbReference type="ARBA" id="ARBA00023015"/>
    </source>
</evidence>
<dbReference type="Gene3D" id="1.10.10.10">
    <property type="entry name" value="Winged helix-like DNA-binding domain superfamily/Winged helix DNA-binding domain"/>
    <property type="match status" value="1"/>
</dbReference>
<dbReference type="RefSeq" id="WP_393172250.1">
    <property type="nucleotide sequence ID" value="NZ_JBICRM010000025.1"/>
</dbReference>
<dbReference type="SUPFAM" id="SSF46785">
    <property type="entry name" value="Winged helix' DNA-binding domain"/>
    <property type="match status" value="1"/>
</dbReference>
<dbReference type="SMART" id="SM00346">
    <property type="entry name" value="HTH_ICLR"/>
    <property type="match status" value="1"/>
</dbReference>
<dbReference type="Gene3D" id="3.30.450.40">
    <property type="match status" value="1"/>
</dbReference>
<organism evidence="6 7">
    <name type="scientific">Nonomuraea marmarensis</name>
    <dbReference type="NCBI Taxonomy" id="3351344"/>
    <lineage>
        <taxon>Bacteria</taxon>
        <taxon>Bacillati</taxon>
        <taxon>Actinomycetota</taxon>
        <taxon>Actinomycetes</taxon>
        <taxon>Streptosporangiales</taxon>
        <taxon>Streptosporangiaceae</taxon>
        <taxon>Nonomuraea</taxon>
    </lineage>
</organism>
<evidence type="ECO:0000259" key="4">
    <source>
        <dbReference type="PROSITE" id="PS51077"/>
    </source>
</evidence>
<evidence type="ECO:0000256" key="3">
    <source>
        <dbReference type="ARBA" id="ARBA00023163"/>
    </source>
</evidence>
<evidence type="ECO:0000259" key="5">
    <source>
        <dbReference type="PROSITE" id="PS51078"/>
    </source>
</evidence>
<evidence type="ECO:0000313" key="6">
    <source>
        <dbReference type="EMBL" id="MFG1708067.1"/>
    </source>
</evidence>
<dbReference type="InterPro" id="IPR005471">
    <property type="entry name" value="Tscrpt_reg_IclR_N"/>
</dbReference>
<comment type="caution">
    <text evidence="6">The sequence shown here is derived from an EMBL/GenBank/DDBJ whole genome shotgun (WGS) entry which is preliminary data.</text>
</comment>
<proteinExistence type="predicted"/>
<name>A0ABW7APC8_9ACTN</name>
<dbReference type="PANTHER" id="PTHR30136">
    <property type="entry name" value="HELIX-TURN-HELIX TRANSCRIPTIONAL REGULATOR, ICLR FAMILY"/>
    <property type="match status" value="1"/>
</dbReference>
<dbReference type="SUPFAM" id="SSF55781">
    <property type="entry name" value="GAF domain-like"/>
    <property type="match status" value="1"/>
</dbReference>
<feature type="domain" description="HTH iclR-type" evidence="4">
    <location>
        <begin position="6"/>
        <end position="67"/>
    </location>
</feature>
<keyword evidence="7" id="KW-1185">Reference proteome</keyword>
<keyword evidence="3" id="KW-0804">Transcription</keyword>
<dbReference type="InterPro" id="IPR036390">
    <property type="entry name" value="WH_DNA-bd_sf"/>
</dbReference>
<dbReference type="PROSITE" id="PS51077">
    <property type="entry name" value="HTH_ICLR"/>
    <property type="match status" value="1"/>
</dbReference>
<dbReference type="InterPro" id="IPR029016">
    <property type="entry name" value="GAF-like_dom_sf"/>
</dbReference>
<reference evidence="6 7" key="1">
    <citation type="submission" date="2024-10" db="EMBL/GenBank/DDBJ databases">
        <authorList>
            <person name="Topkara A.R."/>
            <person name="Saygin H."/>
        </authorList>
    </citation>
    <scope>NUCLEOTIDE SEQUENCE [LARGE SCALE GENOMIC DNA]</scope>
    <source>
        <strain evidence="6 7">M3C6</strain>
    </source>
</reference>
<dbReference type="Pfam" id="PF01614">
    <property type="entry name" value="IclR_C"/>
    <property type="match status" value="1"/>
</dbReference>
<dbReference type="InterPro" id="IPR014757">
    <property type="entry name" value="Tscrpt_reg_IclR_C"/>
</dbReference>
<sequence length="264" mass="29188">MAKERRSVLRRALHILDTCKDAEGGLSLSELSRRSGVPLTTTHRIVAELHEWGALERDDSGDYLIGLRLWEVAALAPRSVGLQRVALPFMQDLFETTHRGVHLAVREKDEVVFVERFVSPETAGDRPRVGGRYPMHATAVGLVLLANAPPELQEEVISRPLVSYTSRTYSSERELRQVLAEVRRSGYAISDRQINPEYASVAAPIYGPGNTVVAALSLIVPYTESHGPNLAHLVQASARGISRALGARTRQIHPHPPSDMRKSR</sequence>
<dbReference type="InterPro" id="IPR050707">
    <property type="entry name" value="HTH_MetabolicPath_Reg"/>
</dbReference>
<dbReference type="InterPro" id="IPR036388">
    <property type="entry name" value="WH-like_DNA-bd_sf"/>
</dbReference>
<evidence type="ECO:0000256" key="2">
    <source>
        <dbReference type="ARBA" id="ARBA00023125"/>
    </source>
</evidence>
<dbReference type="PANTHER" id="PTHR30136:SF24">
    <property type="entry name" value="HTH-TYPE TRANSCRIPTIONAL REPRESSOR ALLR"/>
    <property type="match status" value="1"/>
</dbReference>
<keyword evidence="2" id="KW-0238">DNA-binding</keyword>
<feature type="domain" description="IclR-ED" evidence="5">
    <location>
        <begin position="68"/>
        <end position="247"/>
    </location>
</feature>
<dbReference type="Pfam" id="PF09339">
    <property type="entry name" value="HTH_IclR"/>
    <property type="match status" value="1"/>
</dbReference>
<dbReference type="EMBL" id="JBICRM010000025">
    <property type="protein sequence ID" value="MFG1708067.1"/>
    <property type="molecule type" value="Genomic_DNA"/>
</dbReference>
<dbReference type="Proteomes" id="UP001603978">
    <property type="component" value="Unassembled WGS sequence"/>
</dbReference>
<gene>
    <name evidence="6" type="ORF">ACFLIM_33145</name>
</gene>
<evidence type="ECO:0000313" key="7">
    <source>
        <dbReference type="Proteomes" id="UP001603978"/>
    </source>
</evidence>
<dbReference type="PROSITE" id="PS51078">
    <property type="entry name" value="ICLR_ED"/>
    <property type="match status" value="1"/>
</dbReference>
<accession>A0ABW7APC8</accession>